<name>A0ABU5ULX3_NODSP</name>
<comment type="caution">
    <text evidence="1">The sequence shown here is derived from an EMBL/GenBank/DDBJ whole genome shotgun (WGS) entry which is preliminary data.</text>
</comment>
<gene>
    <name evidence="1" type="ORF">VB695_02720</name>
</gene>
<organism evidence="1 2">
    <name type="scientific">Nodularia spumigena UHCC 0060</name>
    <dbReference type="NCBI Taxonomy" id="3110300"/>
    <lineage>
        <taxon>Bacteria</taxon>
        <taxon>Bacillati</taxon>
        <taxon>Cyanobacteriota</taxon>
        <taxon>Cyanophyceae</taxon>
        <taxon>Nostocales</taxon>
        <taxon>Nodulariaceae</taxon>
        <taxon>Nodularia</taxon>
    </lineage>
</organism>
<sequence>MSNYGCQQVLISPDKELRAILEFVCEQSNKLANCGLYYSRQLFFKTGKIPSKAELHRLLKSNAHFQALYSHVAQQTLTTVFESFRSFIGLLKGVKGGTVEQRPKLPGYKKNALKLVTFPRADVKLKNGQLRFPLGTKVKAWFGIDAFYLPMPSNLKYSDLKEIRICPRNGCFYAEFIYSVEEIKVELD</sequence>
<reference evidence="1 2" key="1">
    <citation type="submission" date="2023-12" db="EMBL/GenBank/DDBJ databases">
        <title>Baltic Sea Cyanobacteria.</title>
        <authorList>
            <person name="Delbaje E."/>
            <person name="Fewer D.P."/>
            <person name="Shishido T.K."/>
        </authorList>
    </citation>
    <scope>NUCLEOTIDE SEQUENCE [LARGE SCALE GENOMIC DNA]</scope>
    <source>
        <strain evidence="1 2">UHCC 0060</strain>
    </source>
</reference>
<evidence type="ECO:0000313" key="2">
    <source>
        <dbReference type="Proteomes" id="UP001303285"/>
    </source>
</evidence>
<dbReference type="Proteomes" id="UP001303285">
    <property type="component" value="Unassembled WGS sequence"/>
</dbReference>
<keyword evidence="1" id="KW-0540">Nuclease</keyword>
<feature type="non-terminal residue" evidence="1">
    <location>
        <position position="188"/>
    </location>
</feature>
<accession>A0ABU5ULX3</accession>
<protein>
    <submittedName>
        <fullName evidence="1">RNA-guided endonuclease TnpB family protein</fullName>
    </submittedName>
</protein>
<evidence type="ECO:0000313" key="1">
    <source>
        <dbReference type="EMBL" id="MEA5607002.1"/>
    </source>
</evidence>
<keyword evidence="2" id="KW-1185">Reference proteome</keyword>
<dbReference type="GO" id="GO:0004519">
    <property type="term" value="F:endonuclease activity"/>
    <property type="evidence" value="ECO:0007669"/>
    <property type="project" value="UniProtKB-KW"/>
</dbReference>
<keyword evidence="1" id="KW-0378">Hydrolase</keyword>
<keyword evidence="1" id="KW-0255">Endonuclease</keyword>
<dbReference type="RefSeq" id="WP_410175067.1">
    <property type="nucleotide sequence ID" value="NZ_JAYGHK010000005.1"/>
</dbReference>
<proteinExistence type="predicted"/>
<dbReference type="EMBL" id="JAYGHK010000005">
    <property type="protein sequence ID" value="MEA5607002.1"/>
    <property type="molecule type" value="Genomic_DNA"/>
</dbReference>